<organism evidence="2 3">
    <name type="scientific">Puccinia graminis f. sp. tritici</name>
    <dbReference type="NCBI Taxonomy" id="56615"/>
    <lineage>
        <taxon>Eukaryota</taxon>
        <taxon>Fungi</taxon>
        <taxon>Dikarya</taxon>
        <taxon>Basidiomycota</taxon>
        <taxon>Pucciniomycotina</taxon>
        <taxon>Pucciniomycetes</taxon>
        <taxon>Pucciniales</taxon>
        <taxon>Pucciniaceae</taxon>
        <taxon>Puccinia</taxon>
    </lineage>
</organism>
<gene>
    <name evidence="2" type="ORF">PGT21_035549</name>
</gene>
<feature type="compositionally biased region" description="Low complexity" evidence="1">
    <location>
        <begin position="20"/>
        <end position="30"/>
    </location>
</feature>
<evidence type="ECO:0000256" key="1">
    <source>
        <dbReference type="SAM" id="MobiDB-lite"/>
    </source>
</evidence>
<sequence>MLLKSSDPPLATSSSTDLENSSQNNNLGSLQRKAISSTSLTSSHLKKFVSRIDARKKDAVTKAALEDKKANAAGILGGNLGLENYAKFITDKNVREPHLIWLALLQHFQSNSSQNQVVVYQDFLKIGFNSTLEQFIKDIDVGISNICLVGIKIVKFEKSTLD</sequence>
<reference evidence="2 3" key="1">
    <citation type="submission" date="2019-05" db="EMBL/GenBank/DDBJ databases">
        <title>Emergence of the Ug99 lineage of the wheat stem rust pathogen through somatic hybridization.</title>
        <authorList>
            <person name="Li F."/>
            <person name="Upadhyaya N.M."/>
            <person name="Sperschneider J."/>
            <person name="Matny O."/>
            <person name="Nguyen-Phuc H."/>
            <person name="Mago R."/>
            <person name="Raley C."/>
            <person name="Miller M.E."/>
            <person name="Silverstein K.A.T."/>
            <person name="Henningsen E."/>
            <person name="Hirsch C.D."/>
            <person name="Visser B."/>
            <person name="Pretorius Z.A."/>
            <person name="Steffenson B.J."/>
            <person name="Schwessinger B."/>
            <person name="Dodds P.N."/>
            <person name="Figueroa M."/>
        </authorList>
    </citation>
    <scope>NUCLEOTIDE SEQUENCE [LARGE SCALE GENOMIC DNA]</scope>
    <source>
        <strain evidence="2">21-0</strain>
    </source>
</reference>
<accession>A0A5B0PA38</accession>
<proteinExistence type="predicted"/>
<dbReference type="EMBL" id="VSWC01000066">
    <property type="protein sequence ID" value="KAA1098465.1"/>
    <property type="molecule type" value="Genomic_DNA"/>
</dbReference>
<keyword evidence="3" id="KW-1185">Reference proteome</keyword>
<evidence type="ECO:0000313" key="2">
    <source>
        <dbReference type="EMBL" id="KAA1098465.1"/>
    </source>
</evidence>
<dbReference type="AlphaFoldDB" id="A0A5B0PA38"/>
<evidence type="ECO:0000313" key="3">
    <source>
        <dbReference type="Proteomes" id="UP000324748"/>
    </source>
</evidence>
<feature type="region of interest" description="Disordered" evidence="1">
    <location>
        <begin position="1"/>
        <end position="30"/>
    </location>
</feature>
<comment type="caution">
    <text evidence="2">The sequence shown here is derived from an EMBL/GenBank/DDBJ whole genome shotgun (WGS) entry which is preliminary data.</text>
</comment>
<name>A0A5B0PA38_PUCGR</name>
<dbReference type="Proteomes" id="UP000324748">
    <property type="component" value="Unassembled WGS sequence"/>
</dbReference>
<protein>
    <submittedName>
        <fullName evidence="2">Uncharacterized protein</fullName>
    </submittedName>
</protein>